<evidence type="ECO:0000313" key="4">
    <source>
        <dbReference type="EMBL" id="SDS30040.1"/>
    </source>
</evidence>
<dbReference type="InterPro" id="IPR021255">
    <property type="entry name" value="DUF2807"/>
</dbReference>
<evidence type="ECO:0000256" key="2">
    <source>
        <dbReference type="SAM" id="SignalP"/>
    </source>
</evidence>
<dbReference type="PANTHER" id="PTHR39200:SF1">
    <property type="entry name" value="AUTO-TRANSPORTER ADHESIN HEAD GIN DOMAIN-CONTAINING PROTEIN-RELATED"/>
    <property type="match status" value="1"/>
</dbReference>
<dbReference type="PANTHER" id="PTHR39200">
    <property type="entry name" value="HYPOTHETICAL EXPORTED PROTEIN"/>
    <property type="match status" value="1"/>
</dbReference>
<name>A0A1H1R340_9FLAO</name>
<organism evidence="4 5">
    <name type="scientific">Christiangramia echinicola</name>
    <dbReference type="NCBI Taxonomy" id="279359"/>
    <lineage>
        <taxon>Bacteria</taxon>
        <taxon>Pseudomonadati</taxon>
        <taxon>Bacteroidota</taxon>
        <taxon>Flavobacteriia</taxon>
        <taxon>Flavobacteriales</taxon>
        <taxon>Flavobacteriaceae</taxon>
        <taxon>Christiangramia</taxon>
    </lineage>
</organism>
<gene>
    <name evidence="4" type="ORF">SAMN04488552_2736</name>
</gene>
<feature type="signal peptide" evidence="2">
    <location>
        <begin position="1"/>
        <end position="20"/>
    </location>
</feature>
<protein>
    <submittedName>
        <fullName evidence="4">Auto-transporter adhesin, head GIN domain</fullName>
    </submittedName>
</protein>
<feature type="domain" description="Putative auto-transporter adhesin head GIN" evidence="3">
    <location>
        <begin position="43"/>
        <end position="225"/>
    </location>
</feature>
<feature type="chain" id="PRO_5009258377" evidence="2">
    <location>
        <begin position="21"/>
        <end position="241"/>
    </location>
</feature>
<evidence type="ECO:0000313" key="5">
    <source>
        <dbReference type="Proteomes" id="UP000198858"/>
    </source>
</evidence>
<dbReference type="AlphaFoldDB" id="A0A1H1R340"/>
<feature type="region of interest" description="Disordered" evidence="1">
    <location>
        <begin position="220"/>
        <end position="241"/>
    </location>
</feature>
<dbReference type="Pfam" id="PF10988">
    <property type="entry name" value="DUF2807"/>
    <property type="match status" value="1"/>
</dbReference>
<dbReference type="PROSITE" id="PS51257">
    <property type="entry name" value="PROKAR_LIPOPROTEIN"/>
    <property type="match status" value="1"/>
</dbReference>
<reference evidence="4 5" key="1">
    <citation type="submission" date="2016-10" db="EMBL/GenBank/DDBJ databases">
        <authorList>
            <person name="Varghese N."/>
            <person name="Submissions S."/>
        </authorList>
    </citation>
    <scope>NUCLEOTIDE SEQUENCE [LARGE SCALE GENOMIC DNA]</scope>
    <source>
        <strain evidence="4 5">Mar_2010_102</strain>
    </source>
</reference>
<proteinExistence type="predicted"/>
<evidence type="ECO:0000256" key="1">
    <source>
        <dbReference type="SAM" id="MobiDB-lite"/>
    </source>
</evidence>
<keyword evidence="5" id="KW-1185">Reference proteome</keyword>
<accession>A0A1H1R340</accession>
<dbReference type="Proteomes" id="UP000198858">
    <property type="component" value="Chromosome I"/>
</dbReference>
<sequence>MKKTFLLICVCILTLSCVNAQWGNNERVKGNGDMISKTRTTEPYDEIKLVGSMNVQLVAGQEGNIIVEAESNLQEYILTEVKNGALKISTKDGFNLSPKDEILITVPFESLDAVSVTGSGDMWTKDKISSSKLHIQVTGSGDMKLELEVKDLEGRITGSGDVQLKGKSKNFDCKVTGSGDFNAYDLFAENVEAKVAGSGDIMVNAKYSLKASVSGSGDITYKGNPEKQDFNSHGSGSVSSH</sequence>
<keyword evidence="2" id="KW-0732">Signal</keyword>
<dbReference type="RefSeq" id="WP_089663342.1">
    <property type="nucleotide sequence ID" value="NZ_LT629745.1"/>
</dbReference>
<evidence type="ECO:0000259" key="3">
    <source>
        <dbReference type="Pfam" id="PF10988"/>
    </source>
</evidence>
<dbReference type="EMBL" id="LT629745">
    <property type="protein sequence ID" value="SDS30040.1"/>
    <property type="molecule type" value="Genomic_DNA"/>
</dbReference>
<dbReference type="Gene3D" id="2.160.20.120">
    <property type="match status" value="1"/>
</dbReference>
<feature type="compositionally biased region" description="Polar residues" evidence="1">
    <location>
        <begin position="231"/>
        <end position="241"/>
    </location>
</feature>
<dbReference type="STRING" id="1250231.SAMN04488552_2736"/>